<sequence>MNRRDFLAGLAAGAALPALAASLRRIGEVRRLDPALDAIIDRNAPVEVLGEGYGWAEGPVWVGRGGFLLFTDVPGNRIWRWSPAAGVGLFMEPSGLAGPVPAGVNEAGANGLALDARGRLLMADSGSRAIARVDLATRAKTILADRVGGKRFNSPNDLVVARSGAIYFTDPPYGLKGIQASPLREMAMQGVYRLDPDGRVSVIDDGLSLPNGIALSPDGRTLYVSMSDKDRPEILAYALDRAGRATGSRVFHDMRPHMGRPGLPDGMDVAASGHLFATGPGGVHVLAPGGKLLGVVSTGKPIANCCLGENGRSLFMTSHDTLARVRLAQRRPPA</sequence>
<feature type="active site" description="Proton donor/acceptor" evidence="2">
    <location>
        <position position="265"/>
    </location>
</feature>
<feature type="binding site" evidence="3">
    <location>
        <position position="156"/>
    </location>
    <ligand>
        <name>substrate</name>
    </ligand>
</feature>
<feature type="binding site" evidence="3">
    <location>
        <position position="265"/>
    </location>
    <ligand>
        <name>a divalent metal cation</name>
        <dbReference type="ChEBI" id="CHEBI:60240"/>
    </ligand>
</feature>
<protein>
    <submittedName>
        <fullName evidence="5">Gluconolactonase</fullName>
        <ecNumber evidence="5">3.1.1.17</ecNumber>
    </submittedName>
</protein>
<proteinExistence type="predicted"/>
<accession>A0A6J4TZM8</accession>
<evidence type="ECO:0000256" key="1">
    <source>
        <dbReference type="ARBA" id="ARBA00022801"/>
    </source>
</evidence>
<dbReference type="Pfam" id="PF08450">
    <property type="entry name" value="SGL"/>
    <property type="match status" value="1"/>
</dbReference>
<dbReference type="EC" id="3.1.1.17" evidence="5"/>
<evidence type="ECO:0000259" key="4">
    <source>
        <dbReference type="Pfam" id="PF08450"/>
    </source>
</evidence>
<organism evidence="5">
    <name type="scientific">uncultured Sphingomonadaceae bacterium</name>
    <dbReference type="NCBI Taxonomy" id="169976"/>
    <lineage>
        <taxon>Bacteria</taxon>
        <taxon>Pseudomonadati</taxon>
        <taxon>Pseudomonadota</taxon>
        <taxon>Alphaproteobacteria</taxon>
        <taxon>Sphingomonadales</taxon>
        <taxon>Sphingomonadaceae</taxon>
        <taxon>environmental samples</taxon>
    </lineage>
</organism>
<keyword evidence="3" id="KW-0862">Zinc</keyword>
<keyword evidence="1 5" id="KW-0378">Hydrolase</keyword>
<dbReference type="InterPro" id="IPR011042">
    <property type="entry name" value="6-blade_b-propeller_TolB-like"/>
</dbReference>
<evidence type="ECO:0000313" key="5">
    <source>
        <dbReference type="EMBL" id="CAA9536772.1"/>
    </source>
</evidence>
<evidence type="ECO:0000256" key="2">
    <source>
        <dbReference type="PIRSR" id="PIRSR605511-1"/>
    </source>
</evidence>
<dbReference type="PANTHER" id="PTHR47572">
    <property type="entry name" value="LIPOPROTEIN-RELATED"/>
    <property type="match status" value="1"/>
</dbReference>
<gene>
    <name evidence="5" type="ORF">AVDCRST_MAG91-3448</name>
</gene>
<dbReference type="EMBL" id="CADCVX010000599">
    <property type="protein sequence ID" value="CAA9536772.1"/>
    <property type="molecule type" value="Genomic_DNA"/>
</dbReference>
<dbReference type="InterPro" id="IPR013658">
    <property type="entry name" value="SGL"/>
</dbReference>
<dbReference type="GO" id="GO:0004341">
    <property type="term" value="F:gluconolactonase activity"/>
    <property type="evidence" value="ECO:0007669"/>
    <property type="project" value="UniProtKB-EC"/>
</dbReference>
<dbReference type="PANTHER" id="PTHR47572:SF4">
    <property type="entry name" value="LACTONASE DRP35"/>
    <property type="match status" value="1"/>
</dbReference>
<dbReference type="InterPro" id="IPR005511">
    <property type="entry name" value="SMP-30"/>
</dbReference>
<dbReference type="GO" id="GO:0046872">
    <property type="term" value="F:metal ion binding"/>
    <property type="evidence" value="ECO:0007669"/>
    <property type="project" value="UniProtKB-KW"/>
</dbReference>
<feature type="domain" description="SMP-30/Gluconolactonase/LRE-like region" evidence="4">
    <location>
        <begin position="55"/>
        <end position="319"/>
    </location>
</feature>
<dbReference type="SUPFAM" id="SSF63829">
    <property type="entry name" value="Calcium-dependent phosphotriesterase"/>
    <property type="match status" value="1"/>
</dbReference>
<dbReference type="AlphaFoldDB" id="A0A6J4TZM8"/>
<comment type="cofactor">
    <cofactor evidence="3">
        <name>Zn(2+)</name>
        <dbReference type="ChEBI" id="CHEBI:29105"/>
    </cofactor>
    <text evidence="3">Binds 1 divalent metal cation per subunit.</text>
</comment>
<evidence type="ECO:0000256" key="3">
    <source>
        <dbReference type="PIRSR" id="PIRSR605511-2"/>
    </source>
</evidence>
<reference evidence="5" key="1">
    <citation type="submission" date="2020-02" db="EMBL/GenBank/DDBJ databases">
        <authorList>
            <person name="Meier V. D."/>
        </authorList>
    </citation>
    <scope>NUCLEOTIDE SEQUENCE</scope>
    <source>
        <strain evidence="5">AVDCRST_MAG91</strain>
    </source>
</reference>
<keyword evidence="3" id="KW-0479">Metal-binding</keyword>
<dbReference type="Gene3D" id="2.120.10.30">
    <property type="entry name" value="TolB, C-terminal domain"/>
    <property type="match status" value="1"/>
</dbReference>
<dbReference type="PRINTS" id="PR01790">
    <property type="entry name" value="SMP30FAMILY"/>
</dbReference>
<name>A0A6J4TZM8_9SPHN</name>
<feature type="binding site" evidence="3">
    <location>
        <position position="211"/>
    </location>
    <ligand>
        <name>a divalent metal cation</name>
        <dbReference type="ChEBI" id="CHEBI:60240"/>
    </ligand>
</feature>
<dbReference type="InterPro" id="IPR051262">
    <property type="entry name" value="SMP-30/CGR1_Lactonase"/>
</dbReference>
<feature type="binding site" evidence="3">
    <location>
        <position position="57"/>
    </location>
    <ligand>
        <name>a divalent metal cation</name>
        <dbReference type="ChEBI" id="CHEBI:60240"/>
    </ligand>
</feature>